<keyword evidence="3" id="KW-1185">Reference proteome</keyword>
<comment type="caution">
    <text evidence="2">The sequence shown here is derived from an EMBL/GenBank/DDBJ whole genome shotgun (WGS) entry which is preliminary data.</text>
</comment>
<protein>
    <submittedName>
        <fullName evidence="2">Uncharacterized protein</fullName>
    </submittedName>
</protein>
<accession>A0A9W7ST07</accession>
<sequence length="96" mass="11328">MMQGLAMMQQGLRQILVQNMIPSNPPQLYNDYQAVSELKEPTGEEAKYRRQSRSPVRRQSGNDTQHLVQRWDHVVGEPYKRCERVARKRFEARQAE</sequence>
<feature type="compositionally biased region" description="Basic and acidic residues" evidence="1">
    <location>
        <begin position="39"/>
        <end position="48"/>
    </location>
</feature>
<evidence type="ECO:0000256" key="1">
    <source>
        <dbReference type="SAM" id="MobiDB-lite"/>
    </source>
</evidence>
<gene>
    <name evidence="2" type="ORF">Tdes44962_MAKER02643</name>
</gene>
<evidence type="ECO:0000313" key="2">
    <source>
        <dbReference type="EMBL" id="KAH9828093.1"/>
    </source>
</evidence>
<feature type="region of interest" description="Disordered" evidence="1">
    <location>
        <begin position="39"/>
        <end position="69"/>
    </location>
</feature>
<evidence type="ECO:0000313" key="3">
    <source>
        <dbReference type="Proteomes" id="UP001138500"/>
    </source>
</evidence>
<proteinExistence type="predicted"/>
<name>A0A9W7ST07_9PEZI</name>
<reference evidence="2 3" key="1">
    <citation type="journal article" date="2018" name="IMA Fungus">
        <title>IMA Genome-F 10: Nine draft genome sequences of Claviceps purpurea s.lat., including C. arundinis, C. humidiphila, and C. cf. spartinae, pseudomolecules for the pitch canker pathogen Fusarium circinatum, draft genome of Davidsoniella eucalypti, Grosmannia galeiformis, Quambalaria eucalypti, and Teratosphaeria destructans.</title>
        <authorList>
            <person name="Wingfield B.D."/>
            <person name="Liu M."/>
            <person name="Nguyen H.D."/>
            <person name="Lane F.A."/>
            <person name="Morgan S.W."/>
            <person name="De Vos L."/>
            <person name="Wilken P.M."/>
            <person name="Duong T.A."/>
            <person name="Aylward J."/>
            <person name="Coetzee M.P."/>
            <person name="Dadej K."/>
            <person name="De Beer Z.W."/>
            <person name="Findlay W."/>
            <person name="Havenga M."/>
            <person name="Kolarik M."/>
            <person name="Menzies J.G."/>
            <person name="Naidoo K."/>
            <person name="Pochopski O."/>
            <person name="Shoukouhi P."/>
            <person name="Santana Q.C."/>
            <person name="Seifert K.A."/>
            <person name="Soal N."/>
            <person name="Steenkamp E.T."/>
            <person name="Tatham C.T."/>
            <person name="van der Nest M.A."/>
            <person name="Wingfield M.J."/>
        </authorList>
    </citation>
    <scope>NUCLEOTIDE SEQUENCE [LARGE SCALE GENOMIC DNA]</scope>
    <source>
        <strain evidence="2">CMW44962</strain>
    </source>
</reference>
<dbReference type="AlphaFoldDB" id="A0A9W7ST07"/>
<reference evidence="2 3" key="2">
    <citation type="journal article" date="2021" name="Curr. Genet.">
        <title>Genetic response to nitrogen starvation in the aggressive Eucalyptus foliar pathogen Teratosphaeria destructans.</title>
        <authorList>
            <person name="Havenga M."/>
            <person name="Wingfield B.D."/>
            <person name="Wingfield M.J."/>
            <person name="Dreyer L.L."/>
            <person name="Roets F."/>
            <person name="Aylward J."/>
        </authorList>
    </citation>
    <scope>NUCLEOTIDE SEQUENCE [LARGE SCALE GENOMIC DNA]</scope>
    <source>
        <strain evidence="2">CMW44962</strain>
    </source>
</reference>
<dbReference type="Proteomes" id="UP001138500">
    <property type="component" value="Unassembled WGS sequence"/>
</dbReference>
<organism evidence="2 3">
    <name type="scientific">Teratosphaeria destructans</name>
    <dbReference type="NCBI Taxonomy" id="418781"/>
    <lineage>
        <taxon>Eukaryota</taxon>
        <taxon>Fungi</taxon>
        <taxon>Dikarya</taxon>
        <taxon>Ascomycota</taxon>
        <taxon>Pezizomycotina</taxon>
        <taxon>Dothideomycetes</taxon>
        <taxon>Dothideomycetidae</taxon>
        <taxon>Mycosphaerellales</taxon>
        <taxon>Teratosphaeriaceae</taxon>
        <taxon>Teratosphaeria</taxon>
    </lineage>
</organism>
<dbReference type="EMBL" id="RIBY02001834">
    <property type="protein sequence ID" value="KAH9828093.1"/>
    <property type="molecule type" value="Genomic_DNA"/>
</dbReference>